<dbReference type="SUPFAM" id="SSF53335">
    <property type="entry name" value="S-adenosyl-L-methionine-dependent methyltransferases"/>
    <property type="match status" value="1"/>
</dbReference>
<dbReference type="InterPro" id="IPR035930">
    <property type="entry name" value="FomD-like_sf"/>
</dbReference>
<evidence type="ECO:0000313" key="7">
    <source>
        <dbReference type="Proteomes" id="UP001501697"/>
    </source>
</evidence>
<name>A0ABP7AX42_9MICO</name>
<dbReference type="Pfam" id="PF04167">
    <property type="entry name" value="DUF402"/>
    <property type="match status" value="1"/>
</dbReference>
<dbReference type="SUPFAM" id="SSF159234">
    <property type="entry name" value="FomD-like"/>
    <property type="match status" value="1"/>
</dbReference>
<dbReference type="Proteomes" id="UP001501697">
    <property type="component" value="Unassembled WGS sequence"/>
</dbReference>
<dbReference type="Gene3D" id="2.40.380.10">
    <property type="entry name" value="FomD-like"/>
    <property type="match status" value="1"/>
</dbReference>
<dbReference type="PANTHER" id="PTHR43591">
    <property type="entry name" value="METHYLTRANSFERASE"/>
    <property type="match status" value="1"/>
</dbReference>
<keyword evidence="3 4" id="KW-0949">S-adenosyl-L-methionine</keyword>
<comment type="function">
    <text evidence="4">Methyltransferase required for the conversion of demethylmenaquinol (DMKH2) to menaquinol (MKH2).</text>
</comment>
<dbReference type="NCBIfam" id="TIGR01934">
    <property type="entry name" value="MenG_MenH_UbiE"/>
    <property type="match status" value="1"/>
</dbReference>
<dbReference type="PROSITE" id="PS01184">
    <property type="entry name" value="UBIE_2"/>
    <property type="match status" value="1"/>
</dbReference>
<gene>
    <name evidence="4" type="primary">menG</name>
    <name evidence="6" type="ORF">GCM10022200_28250</name>
</gene>
<evidence type="ECO:0000256" key="1">
    <source>
        <dbReference type="ARBA" id="ARBA00022603"/>
    </source>
</evidence>
<feature type="binding site" evidence="4">
    <location>
        <position position="308"/>
    </location>
    <ligand>
        <name>S-adenosyl-L-methionine</name>
        <dbReference type="ChEBI" id="CHEBI:59789"/>
    </ligand>
</feature>
<keyword evidence="1 4" id="KW-0489">Methyltransferase</keyword>
<evidence type="ECO:0000259" key="5">
    <source>
        <dbReference type="Pfam" id="PF04167"/>
    </source>
</evidence>
<keyword evidence="2 4" id="KW-0808">Transferase</keyword>
<dbReference type="PROSITE" id="PS01183">
    <property type="entry name" value="UBIE_1"/>
    <property type="match status" value="1"/>
</dbReference>
<dbReference type="CDD" id="cd02440">
    <property type="entry name" value="AdoMet_MTases"/>
    <property type="match status" value="1"/>
</dbReference>
<dbReference type="InterPro" id="IPR023576">
    <property type="entry name" value="UbiE/COQ5_MeTrFase_CS"/>
</dbReference>
<keyword evidence="7" id="KW-1185">Reference proteome</keyword>
<dbReference type="InterPro" id="IPR007295">
    <property type="entry name" value="DUF402"/>
</dbReference>
<organism evidence="6 7">
    <name type="scientific">Microbacterium awajiense</name>
    <dbReference type="NCBI Taxonomy" id="415214"/>
    <lineage>
        <taxon>Bacteria</taxon>
        <taxon>Bacillati</taxon>
        <taxon>Actinomycetota</taxon>
        <taxon>Actinomycetes</taxon>
        <taxon>Micrococcales</taxon>
        <taxon>Microbacteriaceae</taxon>
        <taxon>Microbacterium</taxon>
    </lineage>
</organism>
<dbReference type="InterPro" id="IPR004033">
    <property type="entry name" value="UbiE/COQ5_MeTrFase"/>
</dbReference>
<dbReference type="EMBL" id="BAAAYU010000005">
    <property type="protein sequence ID" value="GAA3642740.1"/>
    <property type="molecule type" value="Genomic_DNA"/>
</dbReference>
<dbReference type="InterPro" id="IPR029063">
    <property type="entry name" value="SAM-dependent_MTases_sf"/>
</dbReference>
<comment type="pathway">
    <text evidence="4">Quinol/quinone metabolism; menaquinone biosynthesis; menaquinol from 1,4-dihydroxy-2-naphthoate: step 2/2.</text>
</comment>
<dbReference type="PANTHER" id="PTHR43591:SF24">
    <property type="entry name" value="2-METHOXY-6-POLYPRENYL-1,4-BENZOQUINOL METHYLASE, MITOCHONDRIAL"/>
    <property type="match status" value="1"/>
</dbReference>
<dbReference type="Gene3D" id="3.40.50.150">
    <property type="entry name" value="Vaccinia Virus protein VP39"/>
    <property type="match status" value="1"/>
</dbReference>
<feature type="binding site" evidence="4">
    <location>
        <position position="248"/>
    </location>
    <ligand>
        <name>S-adenosyl-L-methionine</name>
        <dbReference type="ChEBI" id="CHEBI:59789"/>
    </ligand>
</feature>
<dbReference type="Pfam" id="PF01209">
    <property type="entry name" value="Ubie_methyltran"/>
    <property type="match status" value="1"/>
</dbReference>
<feature type="binding site" evidence="4">
    <location>
        <begin position="291"/>
        <end position="292"/>
    </location>
    <ligand>
        <name>S-adenosyl-L-methionine</name>
        <dbReference type="ChEBI" id="CHEBI:59789"/>
    </ligand>
</feature>
<protein>
    <recommendedName>
        <fullName evidence="4">Demethylmenaquinone methyltransferase</fullName>
        <ecNumber evidence="4">2.1.1.163</ecNumber>
    </recommendedName>
</protein>
<feature type="binding site" evidence="4">
    <location>
        <position position="266"/>
    </location>
    <ligand>
        <name>S-adenosyl-L-methionine</name>
        <dbReference type="ChEBI" id="CHEBI:59789"/>
    </ligand>
</feature>
<keyword evidence="4" id="KW-0474">Menaquinone biosynthesis</keyword>
<evidence type="ECO:0000313" key="6">
    <source>
        <dbReference type="EMBL" id="GAA3642740.1"/>
    </source>
</evidence>
<comment type="caution">
    <text evidence="6">The sequence shown here is derived from an EMBL/GenBank/DDBJ whole genome shotgun (WGS) entry which is preliminary data.</text>
</comment>
<evidence type="ECO:0000256" key="4">
    <source>
        <dbReference type="HAMAP-Rule" id="MF_01813"/>
    </source>
</evidence>
<proteinExistence type="inferred from homology"/>
<sequence>MPGVPASDSPSRPAPGTRVEFTWRKWDGSPHWVHECVYLGSDRWGDWFGQQIGWRSARPGREVIAQAPNVTLVPPDGEYAFTHNAPPARTSVYIDLAWDAGWSDAGEPTGIDMDLDVVEHADRGLYIDDRDEWDEHRVAFGYPADIVARLEARAVELERAVGAGEAPFDGPTADGWLRTLADLVERATRADLGKDPARVSGMFDQVAAGYDRTNTVLSMGNDKLWRAATTRAVAPRRGERILDLAAGTGASSVALARSGATVTAADFSPGMIAEGRRRHRGIPNLTFVEADATDLPFDDAEFDAVTMSFGLRNVNDPSQALRELLRVTRPGGRLVVCEFSHTPSKAFGGAYRFYSDRVLPVVAKAVSSNADAYDYLNESIRAWPDQRTLSAWIREAGWTDVAYRNLTMGIVALHRARRPA</sequence>
<dbReference type="EC" id="2.1.1.163" evidence="4"/>
<reference evidence="7" key="1">
    <citation type="journal article" date="2019" name="Int. J. Syst. Evol. Microbiol.">
        <title>The Global Catalogue of Microorganisms (GCM) 10K type strain sequencing project: providing services to taxonomists for standard genome sequencing and annotation.</title>
        <authorList>
            <consortium name="The Broad Institute Genomics Platform"/>
            <consortium name="The Broad Institute Genome Sequencing Center for Infectious Disease"/>
            <person name="Wu L."/>
            <person name="Ma J."/>
        </authorList>
    </citation>
    <scope>NUCLEOTIDE SEQUENCE [LARGE SCALE GENOMIC DNA]</scope>
    <source>
        <strain evidence="7">JCM 16544</strain>
    </source>
</reference>
<evidence type="ECO:0000256" key="2">
    <source>
        <dbReference type="ARBA" id="ARBA00022679"/>
    </source>
</evidence>
<comment type="catalytic activity">
    <reaction evidence="4">
        <text>a 2-demethylmenaquinol + S-adenosyl-L-methionine = a menaquinol + S-adenosyl-L-homocysteine + H(+)</text>
        <dbReference type="Rhea" id="RHEA:42640"/>
        <dbReference type="Rhea" id="RHEA-COMP:9539"/>
        <dbReference type="Rhea" id="RHEA-COMP:9563"/>
        <dbReference type="ChEBI" id="CHEBI:15378"/>
        <dbReference type="ChEBI" id="CHEBI:18151"/>
        <dbReference type="ChEBI" id="CHEBI:55437"/>
        <dbReference type="ChEBI" id="CHEBI:57856"/>
        <dbReference type="ChEBI" id="CHEBI:59789"/>
        <dbReference type="EC" id="2.1.1.163"/>
    </reaction>
</comment>
<accession>A0ABP7AX42</accession>
<dbReference type="PROSITE" id="PS51608">
    <property type="entry name" value="SAM_MT_UBIE"/>
    <property type="match status" value="1"/>
</dbReference>
<comment type="similarity">
    <text evidence="4">Belongs to the class I-like SAM-binding methyltransferase superfamily. MenG/UbiE family.</text>
</comment>
<evidence type="ECO:0000256" key="3">
    <source>
        <dbReference type="ARBA" id="ARBA00022691"/>
    </source>
</evidence>
<dbReference type="HAMAP" id="MF_01813">
    <property type="entry name" value="MenG_UbiE_methyltr"/>
    <property type="match status" value="1"/>
</dbReference>
<feature type="domain" description="DUF402" evidence="5">
    <location>
        <begin position="54"/>
        <end position="164"/>
    </location>
</feature>